<evidence type="ECO:0000256" key="1">
    <source>
        <dbReference type="ARBA" id="ARBA00022729"/>
    </source>
</evidence>
<feature type="domain" description="Alginate lyase" evidence="4">
    <location>
        <begin position="95"/>
        <end position="292"/>
    </location>
</feature>
<evidence type="ECO:0000259" key="4">
    <source>
        <dbReference type="Pfam" id="PF05426"/>
    </source>
</evidence>
<dbReference type="GO" id="GO:0042597">
    <property type="term" value="C:periplasmic space"/>
    <property type="evidence" value="ECO:0007669"/>
    <property type="project" value="InterPro"/>
</dbReference>
<dbReference type="AlphaFoldDB" id="A0A4Q0M784"/>
<feature type="chain" id="PRO_5020658653" description="Alginate lyase domain-containing protein" evidence="3">
    <location>
        <begin position="19"/>
        <end position="360"/>
    </location>
</feature>
<keyword evidence="2" id="KW-0456">Lyase</keyword>
<gene>
    <name evidence="5" type="ORF">EKH83_14970</name>
</gene>
<organism evidence="5 6">
    <name type="scientific">Arcticibacter tournemirensis</name>
    <dbReference type="NCBI Taxonomy" id="699437"/>
    <lineage>
        <taxon>Bacteria</taxon>
        <taxon>Pseudomonadati</taxon>
        <taxon>Bacteroidota</taxon>
        <taxon>Sphingobacteriia</taxon>
        <taxon>Sphingobacteriales</taxon>
        <taxon>Sphingobacteriaceae</taxon>
        <taxon>Arcticibacter</taxon>
    </lineage>
</organism>
<evidence type="ECO:0000256" key="2">
    <source>
        <dbReference type="ARBA" id="ARBA00023239"/>
    </source>
</evidence>
<evidence type="ECO:0000256" key="3">
    <source>
        <dbReference type="SAM" id="SignalP"/>
    </source>
</evidence>
<dbReference type="InterPro" id="IPR008929">
    <property type="entry name" value="Chondroitin_lyas"/>
</dbReference>
<dbReference type="SUPFAM" id="SSF48230">
    <property type="entry name" value="Chondroitin AC/alginate lyase"/>
    <property type="match status" value="1"/>
</dbReference>
<evidence type="ECO:0000313" key="6">
    <source>
        <dbReference type="Proteomes" id="UP000290848"/>
    </source>
</evidence>
<keyword evidence="1 3" id="KW-0732">Signal</keyword>
<dbReference type="Pfam" id="PF05426">
    <property type="entry name" value="Alginate_lyase"/>
    <property type="match status" value="1"/>
</dbReference>
<name>A0A4Q0M784_9SPHI</name>
<dbReference type="InterPro" id="IPR008397">
    <property type="entry name" value="Alginate_lyase_dom"/>
</dbReference>
<comment type="caution">
    <text evidence="5">The sequence shown here is derived from an EMBL/GenBank/DDBJ whole genome shotgun (WGS) entry which is preliminary data.</text>
</comment>
<proteinExistence type="predicted"/>
<dbReference type="EMBL" id="RXOC01000010">
    <property type="protein sequence ID" value="RXF68629.1"/>
    <property type="molecule type" value="Genomic_DNA"/>
</dbReference>
<sequence>MKYFLLTISLLAASSALGYEHPGGMHTREQIEFVKRQVEQGREPWLSAFRQLKEKADVSLTREHHAVSDFHIPGFYLDKKGHQESAMVLWVDGFNAYSCALAWTLTGKKEYADKAIYFLDAWASVNKRYSEADGPLVMTYSGASLVMAGELMRSYRPWKKQNREMFRHWVTSVYQDACRSIRSRKNNWGDWGTYGAMLADYFLDDSADMEFNIRQLKESLPQKIASDGHLIEEVKREANGIWYTYFSLTPVTGSFWIAFNGTHENLFASPEGLTVKKAVDYLLYYNQHIEEWPWYQVPRQGKPNSSNTFWPANLIEAMSEVYKDGKYTDYVSPFRPLVYESHHFVWTFPTLMTVKTDGYK</sequence>
<protein>
    <recommendedName>
        <fullName evidence="4">Alginate lyase domain-containing protein</fullName>
    </recommendedName>
</protein>
<accession>A0A4Q0M784</accession>
<evidence type="ECO:0000313" key="5">
    <source>
        <dbReference type="EMBL" id="RXF68629.1"/>
    </source>
</evidence>
<dbReference type="Proteomes" id="UP000290848">
    <property type="component" value="Unassembled WGS sequence"/>
</dbReference>
<reference evidence="5 6" key="1">
    <citation type="submission" date="2018-12" db="EMBL/GenBank/DDBJ databases">
        <title>The Draft Genome Sequence of the Soil Bacterium Pedobacter tournemirensis R1.</title>
        <authorList>
            <person name="He J."/>
        </authorList>
    </citation>
    <scope>NUCLEOTIDE SEQUENCE [LARGE SCALE GENOMIC DNA]</scope>
    <source>
        <strain evidence="5 6">R1</strain>
    </source>
</reference>
<feature type="signal peptide" evidence="3">
    <location>
        <begin position="1"/>
        <end position="18"/>
    </location>
</feature>
<dbReference type="GO" id="GO:0016829">
    <property type="term" value="F:lyase activity"/>
    <property type="evidence" value="ECO:0007669"/>
    <property type="project" value="UniProtKB-KW"/>
</dbReference>
<dbReference type="Gene3D" id="1.50.10.100">
    <property type="entry name" value="Chondroitin AC/alginate lyase"/>
    <property type="match status" value="1"/>
</dbReference>
<dbReference type="RefSeq" id="WP_128770260.1">
    <property type="nucleotide sequence ID" value="NZ_RXOC01000010.1"/>
</dbReference>